<dbReference type="EMBL" id="UOGD01000053">
    <property type="protein sequence ID" value="VAX16573.1"/>
    <property type="molecule type" value="Genomic_DNA"/>
</dbReference>
<comment type="subcellular location">
    <subcellularLocation>
        <location evidence="1">Membrane</location>
        <topology evidence="1">Multi-pass membrane protein</topology>
    </subcellularLocation>
</comment>
<keyword evidence="6" id="KW-0406">Ion transport</keyword>
<feature type="transmembrane region" description="Helical" evidence="9">
    <location>
        <begin position="20"/>
        <end position="37"/>
    </location>
</feature>
<dbReference type="PANTHER" id="PTHR30266:SF2">
    <property type="entry name" value="LARGE-CONDUCTANCE MECHANOSENSITIVE CHANNEL"/>
    <property type="match status" value="1"/>
</dbReference>
<evidence type="ECO:0000256" key="1">
    <source>
        <dbReference type="ARBA" id="ARBA00004141"/>
    </source>
</evidence>
<evidence type="ECO:0000256" key="7">
    <source>
        <dbReference type="ARBA" id="ARBA00023136"/>
    </source>
</evidence>
<evidence type="ECO:0000256" key="2">
    <source>
        <dbReference type="ARBA" id="ARBA00022448"/>
    </source>
</evidence>
<dbReference type="NCBIfam" id="TIGR00220">
    <property type="entry name" value="mscL"/>
    <property type="match status" value="1"/>
</dbReference>
<evidence type="ECO:0000256" key="3">
    <source>
        <dbReference type="ARBA" id="ARBA00022475"/>
    </source>
</evidence>
<evidence type="ECO:0000313" key="10">
    <source>
        <dbReference type="EMBL" id="VAX16573.1"/>
    </source>
</evidence>
<keyword evidence="2" id="KW-0813">Transport</keyword>
<dbReference type="GO" id="GO:0016020">
    <property type="term" value="C:membrane"/>
    <property type="evidence" value="ECO:0007669"/>
    <property type="project" value="UniProtKB-SubCell"/>
</dbReference>
<sequence>MKIIKEFKEFAVKGNMFDMAVGIIIGASFGKIVSSLVNDVIMPSFGFLIGRVDFKSLKFIFQKEQKDTTGKIVQHLVEINYGIFIQSLVDFIIIAATIFLVIKLFNTLKRKAEDTKETTTPTPKDIQLLTNINENLEQISKQLETSN</sequence>
<keyword evidence="4 9" id="KW-0812">Transmembrane</keyword>
<keyword evidence="7 9" id="KW-0472">Membrane</keyword>
<dbReference type="SUPFAM" id="SSF81330">
    <property type="entry name" value="Gated mechanosensitive channel"/>
    <property type="match status" value="1"/>
</dbReference>
<evidence type="ECO:0000256" key="9">
    <source>
        <dbReference type="SAM" id="Phobius"/>
    </source>
</evidence>
<dbReference type="InterPro" id="IPR001185">
    <property type="entry name" value="MS_channel"/>
</dbReference>
<dbReference type="Pfam" id="PF01741">
    <property type="entry name" value="MscL"/>
    <property type="match status" value="1"/>
</dbReference>
<keyword evidence="5 9" id="KW-1133">Transmembrane helix</keyword>
<dbReference type="AlphaFoldDB" id="A0A3B1BWA0"/>
<keyword evidence="3" id="KW-1003">Cell membrane</keyword>
<gene>
    <name evidence="10" type="ORF">MNBD_IGNAVI01-2521</name>
</gene>
<evidence type="ECO:0000256" key="6">
    <source>
        <dbReference type="ARBA" id="ARBA00023065"/>
    </source>
</evidence>
<dbReference type="InterPro" id="IPR036019">
    <property type="entry name" value="MscL_channel"/>
</dbReference>
<accession>A0A3B1BWA0</accession>
<dbReference type="GO" id="GO:0008381">
    <property type="term" value="F:mechanosensitive monoatomic ion channel activity"/>
    <property type="evidence" value="ECO:0007669"/>
    <property type="project" value="InterPro"/>
</dbReference>
<reference evidence="10" key="1">
    <citation type="submission" date="2018-06" db="EMBL/GenBank/DDBJ databases">
        <authorList>
            <person name="Zhirakovskaya E."/>
        </authorList>
    </citation>
    <scope>NUCLEOTIDE SEQUENCE</scope>
</reference>
<protein>
    <submittedName>
        <fullName evidence="10">Large-conductance mechanosensitive channel</fullName>
    </submittedName>
</protein>
<proteinExistence type="inferred from homology"/>
<name>A0A3B1BWA0_9ZZZZ</name>
<dbReference type="PRINTS" id="PR01264">
    <property type="entry name" value="MECHCHANNEL"/>
</dbReference>
<dbReference type="PANTHER" id="PTHR30266">
    <property type="entry name" value="MECHANOSENSITIVE CHANNEL MSCL"/>
    <property type="match status" value="1"/>
</dbReference>
<evidence type="ECO:0000256" key="8">
    <source>
        <dbReference type="ARBA" id="ARBA00023303"/>
    </source>
</evidence>
<organism evidence="10">
    <name type="scientific">hydrothermal vent metagenome</name>
    <dbReference type="NCBI Taxonomy" id="652676"/>
    <lineage>
        <taxon>unclassified sequences</taxon>
        <taxon>metagenomes</taxon>
        <taxon>ecological metagenomes</taxon>
    </lineage>
</organism>
<evidence type="ECO:0000256" key="5">
    <source>
        <dbReference type="ARBA" id="ARBA00022989"/>
    </source>
</evidence>
<feature type="transmembrane region" description="Helical" evidence="9">
    <location>
        <begin position="83"/>
        <end position="102"/>
    </location>
</feature>
<dbReference type="HAMAP" id="MF_00115">
    <property type="entry name" value="MscL"/>
    <property type="match status" value="1"/>
</dbReference>
<dbReference type="NCBIfam" id="NF001843">
    <property type="entry name" value="PRK00567.1-4"/>
    <property type="match status" value="1"/>
</dbReference>
<dbReference type="Gene3D" id="1.10.1200.120">
    <property type="entry name" value="Large-conductance mechanosensitive channel, MscL, domain 1"/>
    <property type="match status" value="1"/>
</dbReference>
<keyword evidence="8" id="KW-0407">Ion channel</keyword>
<dbReference type="InterPro" id="IPR037673">
    <property type="entry name" value="MSC/AndL"/>
</dbReference>
<evidence type="ECO:0000256" key="4">
    <source>
        <dbReference type="ARBA" id="ARBA00022692"/>
    </source>
</evidence>